<dbReference type="KEGG" id="pbn:PADG_05508"/>
<dbReference type="InParanoid" id="C1GE22"/>
<dbReference type="GeneID" id="22584426"/>
<dbReference type="eggNOG" id="ENOG502RQRM">
    <property type="taxonomic scope" value="Eukaryota"/>
</dbReference>
<dbReference type="EMBL" id="KN275962">
    <property type="protein sequence ID" value="EEH49429.1"/>
    <property type="molecule type" value="Genomic_DNA"/>
</dbReference>
<dbReference type="HOGENOM" id="CLU_1876081_0_0_1"/>
<proteinExistence type="predicted"/>
<keyword evidence="3" id="KW-1185">Reference proteome</keyword>
<dbReference type="Proteomes" id="UP000001628">
    <property type="component" value="Unassembled WGS sequence"/>
</dbReference>
<name>C1GE22_PARBD</name>
<evidence type="ECO:0000313" key="3">
    <source>
        <dbReference type="Proteomes" id="UP000001628"/>
    </source>
</evidence>
<sequence>MDLFSFFLQQIQVSDIPSQTFLEYYRPAILWCCIVFLIVKGIPVTQVRPDNAKASVKKTKKGVRWRKRKRGRIYNQYGVQILPVILEEEEELQEENVPEMRGAVTSELSSQNGNGIDNGDDISTTSNATDDASREQ</sequence>
<dbReference type="RefSeq" id="XP_010761034.1">
    <property type="nucleotide sequence ID" value="XM_010762732.1"/>
</dbReference>
<organism evidence="2 3">
    <name type="scientific">Paracoccidioides brasiliensis (strain Pb18)</name>
    <dbReference type="NCBI Taxonomy" id="502780"/>
    <lineage>
        <taxon>Eukaryota</taxon>
        <taxon>Fungi</taxon>
        <taxon>Dikarya</taxon>
        <taxon>Ascomycota</taxon>
        <taxon>Pezizomycotina</taxon>
        <taxon>Eurotiomycetes</taxon>
        <taxon>Eurotiomycetidae</taxon>
        <taxon>Onygenales</taxon>
        <taxon>Ajellomycetaceae</taxon>
        <taxon>Paracoccidioides</taxon>
    </lineage>
</organism>
<protein>
    <submittedName>
        <fullName evidence="2">Uncharacterized protein</fullName>
    </submittedName>
</protein>
<dbReference type="VEuPathDB" id="FungiDB:PADG_05508"/>
<dbReference type="OrthoDB" id="4182635at2759"/>
<evidence type="ECO:0000256" key="1">
    <source>
        <dbReference type="SAM" id="MobiDB-lite"/>
    </source>
</evidence>
<feature type="compositionally biased region" description="Polar residues" evidence="1">
    <location>
        <begin position="106"/>
        <end position="130"/>
    </location>
</feature>
<evidence type="ECO:0000313" key="2">
    <source>
        <dbReference type="EMBL" id="EEH49429.1"/>
    </source>
</evidence>
<gene>
    <name evidence="2" type="ORF">PADG_05508</name>
</gene>
<dbReference type="AlphaFoldDB" id="C1GE22"/>
<accession>C1GE22</accession>
<feature type="region of interest" description="Disordered" evidence="1">
    <location>
        <begin position="95"/>
        <end position="136"/>
    </location>
</feature>
<dbReference type="OMA" id="WKHIALL"/>
<reference evidence="2 3" key="1">
    <citation type="journal article" date="2011" name="PLoS Genet.">
        <title>Comparative genomic analysis of human fungal pathogens causing paracoccidioidomycosis.</title>
        <authorList>
            <person name="Desjardins C.A."/>
            <person name="Champion M.D."/>
            <person name="Holder J.W."/>
            <person name="Muszewska A."/>
            <person name="Goldberg J."/>
            <person name="Bailao A.M."/>
            <person name="Brigido M.M."/>
            <person name="Ferreira M.E."/>
            <person name="Garcia A.M."/>
            <person name="Grynberg M."/>
            <person name="Gujja S."/>
            <person name="Heiman D.I."/>
            <person name="Henn M.R."/>
            <person name="Kodira C.D."/>
            <person name="Leon-Narvaez H."/>
            <person name="Longo L.V."/>
            <person name="Ma L.J."/>
            <person name="Malavazi I."/>
            <person name="Matsuo A.L."/>
            <person name="Morais F.V."/>
            <person name="Pereira M."/>
            <person name="Rodriguez-Brito S."/>
            <person name="Sakthikumar S."/>
            <person name="Salem-Izacc S.M."/>
            <person name="Sykes S.M."/>
            <person name="Teixeira M.M."/>
            <person name="Vallejo M.C."/>
            <person name="Walter M.E."/>
            <person name="Yandava C."/>
            <person name="Young S."/>
            <person name="Zeng Q."/>
            <person name="Zucker J."/>
            <person name="Felipe M.S."/>
            <person name="Goldman G.H."/>
            <person name="Haas B.J."/>
            <person name="McEwen J.G."/>
            <person name="Nino-Vega G."/>
            <person name="Puccia R."/>
            <person name="San-Blas G."/>
            <person name="Soares C.M."/>
            <person name="Birren B.W."/>
            <person name="Cuomo C.A."/>
        </authorList>
    </citation>
    <scope>NUCLEOTIDE SEQUENCE [LARGE SCALE GENOMIC DNA]</scope>
    <source>
        <strain evidence="2 3">Pb18</strain>
    </source>
</reference>